<feature type="region of interest" description="Disordered" evidence="1">
    <location>
        <begin position="1"/>
        <end position="72"/>
    </location>
</feature>
<evidence type="ECO:0000256" key="1">
    <source>
        <dbReference type="SAM" id="MobiDB-lite"/>
    </source>
</evidence>
<feature type="region of interest" description="Disordered" evidence="1">
    <location>
        <begin position="246"/>
        <end position="334"/>
    </location>
</feature>
<organism evidence="2 3">
    <name type="scientific">Diaporthe eres</name>
    <name type="common">Phomopsis oblonga</name>
    <dbReference type="NCBI Taxonomy" id="83184"/>
    <lineage>
        <taxon>Eukaryota</taxon>
        <taxon>Fungi</taxon>
        <taxon>Dikarya</taxon>
        <taxon>Ascomycota</taxon>
        <taxon>Pezizomycotina</taxon>
        <taxon>Sordariomycetes</taxon>
        <taxon>Sordariomycetidae</taxon>
        <taxon>Diaporthales</taxon>
        <taxon>Diaporthaceae</taxon>
        <taxon>Diaporthe</taxon>
        <taxon>Diaporthe eres species complex</taxon>
    </lineage>
</organism>
<accession>A0ABR1P9E1</accession>
<evidence type="ECO:0000313" key="3">
    <source>
        <dbReference type="Proteomes" id="UP001430848"/>
    </source>
</evidence>
<proteinExistence type="predicted"/>
<sequence length="334" mass="36913">MSGRGNAGTRPTRADTGLSIDTEVADLEAIGENTPTPIGVRNRPNPLGPRSAGDDRGGFPTGPVDPDSVPNNRRNRAFVGIFDQMRVYAVTNDWVKWQQEHDRAQEWEFQLGVNTLDEMAAEAVAGMREVLAAAGARVPADVQTQITEETQRRAQEVRNRVKNGLEDERIYVENTARMIMDLMETSSPTPGRRRGTSRASGRLSLDSQATQPELPPLDPEALRRNSKEELISKVLGLEQARLDAVAATREVEDEQRQEQQAQEGERRQWQADTNAARREDQNRIRDLESELRQYREDAGAGSSAAPPRQDPLRGIPPSGAIQIAGRVTPQIPSA</sequence>
<evidence type="ECO:0000313" key="2">
    <source>
        <dbReference type="EMBL" id="KAK7729913.1"/>
    </source>
</evidence>
<dbReference type="Proteomes" id="UP001430848">
    <property type="component" value="Unassembled WGS sequence"/>
</dbReference>
<gene>
    <name evidence="2" type="ORF">SLS63_005972</name>
</gene>
<feature type="region of interest" description="Disordered" evidence="1">
    <location>
        <begin position="182"/>
        <end position="223"/>
    </location>
</feature>
<feature type="compositionally biased region" description="Basic and acidic residues" evidence="1">
    <location>
        <begin position="263"/>
        <end position="298"/>
    </location>
</feature>
<keyword evidence="3" id="KW-1185">Reference proteome</keyword>
<comment type="caution">
    <text evidence="2">The sequence shown here is derived from an EMBL/GenBank/DDBJ whole genome shotgun (WGS) entry which is preliminary data.</text>
</comment>
<dbReference type="EMBL" id="JAKNSF020000027">
    <property type="protein sequence ID" value="KAK7729913.1"/>
    <property type="molecule type" value="Genomic_DNA"/>
</dbReference>
<name>A0ABR1P9E1_DIAER</name>
<protein>
    <submittedName>
        <fullName evidence="2">Uncharacterized protein</fullName>
    </submittedName>
</protein>
<reference evidence="2 3" key="1">
    <citation type="submission" date="2024-02" db="EMBL/GenBank/DDBJ databases">
        <title>De novo assembly and annotation of 12 fungi associated with fruit tree decline syndrome in Ontario, Canada.</title>
        <authorList>
            <person name="Sulman M."/>
            <person name="Ellouze W."/>
            <person name="Ilyukhin E."/>
        </authorList>
    </citation>
    <scope>NUCLEOTIDE SEQUENCE [LARGE SCALE GENOMIC DNA]</scope>
    <source>
        <strain evidence="2 3">M169</strain>
    </source>
</reference>